<dbReference type="EMBL" id="FTOE01000004">
    <property type="protein sequence ID" value="SIS74706.1"/>
    <property type="molecule type" value="Genomic_DNA"/>
</dbReference>
<dbReference type="OrthoDB" id="245475at2"/>
<dbReference type="GO" id="GO:0055085">
    <property type="term" value="P:transmembrane transport"/>
    <property type="evidence" value="ECO:0007669"/>
    <property type="project" value="UniProtKB-ARBA"/>
</dbReference>
<sequence length="371" mass="41487">MIYRRTSVFFLSLLCCVSSTCYAFNVTFINPGKQGEHFWDMVTDTMQAAAIDLDISLEVLYAERNRVQMRDIGIAVTEREQLPDVMLLVNEEQASDSIVKAASRKGVKVLMLLNDFLPAQKSKLRTELGPDWGKVMLGSITPDNFGAGARMMEALLTCARDIEKTAPINVLMIGGDQLTPASIDRNEGGLSILEKRPDAILKRLLYANWNQREATLLTNNYLKWSARNQITPHAIWAANDPIAQGALNALKQHNLDAGKDVCLVGLNWSSEGLAMVKNKEMVHTDGGHFLAGAWSMVLLKDIFTQAILPEIPININFEMQAINSQNLEQYQTTFGHAAWGKINFRKFLLHNKKSMANYNFSMDALFTSVKK</sequence>
<organism evidence="6 7">
    <name type="scientific">Neptunomonas antarctica</name>
    <dbReference type="NCBI Taxonomy" id="619304"/>
    <lineage>
        <taxon>Bacteria</taxon>
        <taxon>Pseudomonadati</taxon>
        <taxon>Pseudomonadota</taxon>
        <taxon>Gammaproteobacteria</taxon>
        <taxon>Oceanospirillales</taxon>
        <taxon>Oceanospirillaceae</taxon>
        <taxon>Neptunomonas</taxon>
    </lineage>
</organism>
<evidence type="ECO:0000256" key="1">
    <source>
        <dbReference type="ARBA" id="ARBA00004196"/>
    </source>
</evidence>
<dbReference type="STRING" id="619304.SAMN05421760_104135"/>
<dbReference type="PANTHER" id="PTHR46847:SF2">
    <property type="entry name" value="ABC TRANSPORTER SUGAR-BINDING PROTEIN"/>
    <property type="match status" value="1"/>
</dbReference>
<comment type="subcellular location">
    <subcellularLocation>
        <location evidence="1">Cell envelope</location>
    </subcellularLocation>
</comment>
<dbReference type="Proteomes" id="UP000185999">
    <property type="component" value="Unassembled WGS sequence"/>
</dbReference>
<dbReference type="SUPFAM" id="SSF53822">
    <property type="entry name" value="Periplasmic binding protein-like I"/>
    <property type="match status" value="1"/>
</dbReference>
<accession>A0A1N7LLL6</accession>
<protein>
    <submittedName>
        <fullName evidence="6">Monosaccharide ABC transporter substrate-binding protein, CUT2 family</fullName>
    </submittedName>
</protein>
<proteinExistence type="inferred from homology"/>
<feature type="signal peptide" evidence="4">
    <location>
        <begin position="1"/>
        <end position="23"/>
    </location>
</feature>
<evidence type="ECO:0000256" key="4">
    <source>
        <dbReference type="SAM" id="SignalP"/>
    </source>
</evidence>
<keyword evidence="7" id="KW-1185">Reference proteome</keyword>
<dbReference type="InterPro" id="IPR025997">
    <property type="entry name" value="SBP_2_dom"/>
</dbReference>
<feature type="chain" id="PRO_5009943345" evidence="4">
    <location>
        <begin position="24"/>
        <end position="371"/>
    </location>
</feature>
<reference evidence="7" key="1">
    <citation type="submission" date="2017-01" db="EMBL/GenBank/DDBJ databases">
        <authorList>
            <person name="Varghese N."/>
            <person name="Submissions S."/>
        </authorList>
    </citation>
    <scope>NUCLEOTIDE SEQUENCE [LARGE SCALE GENOMIC DNA]</scope>
    <source>
        <strain evidence="7">DSM 22306</strain>
    </source>
</reference>
<dbReference type="PANTHER" id="PTHR46847">
    <property type="entry name" value="D-ALLOSE-BINDING PERIPLASMIC PROTEIN-RELATED"/>
    <property type="match status" value="1"/>
</dbReference>
<dbReference type="RefSeq" id="WP_054341550.1">
    <property type="nucleotide sequence ID" value="NZ_FTOE01000004.1"/>
</dbReference>
<feature type="domain" description="Periplasmic binding protein" evidence="5">
    <location>
        <begin position="27"/>
        <end position="281"/>
    </location>
</feature>
<gene>
    <name evidence="6" type="ORF">SAMN05421760_104135</name>
</gene>
<evidence type="ECO:0000313" key="7">
    <source>
        <dbReference type="Proteomes" id="UP000185999"/>
    </source>
</evidence>
<dbReference type="InterPro" id="IPR028082">
    <property type="entry name" value="Peripla_BP_I"/>
</dbReference>
<evidence type="ECO:0000256" key="2">
    <source>
        <dbReference type="ARBA" id="ARBA00007639"/>
    </source>
</evidence>
<evidence type="ECO:0000259" key="5">
    <source>
        <dbReference type="Pfam" id="PF13407"/>
    </source>
</evidence>
<dbReference type="Pfam" id="PF13407">
    <property type="entry name" value="Peripla_BP_4"/>
    <property type="match status" value="1"/>
</dbReference>
<evidence type="ECO:0000256" key="3">
    <source>
        <dbReference type="ARBA" id="ARBA00022729"/>
    </source>
</evidence>
<dbReference type="GO" id="GO:0030246">
    <property type="term" value="F:carbohydrate binding"/>
    <property type="evidence" value="ECO:0007669"/>
    <property type="project" value="UniProtKB-ARBA"/>
</dbReference>
<dbReference type="GO" id="GO:0030313">
    <property type="term" value="C:cell envelope"/>
    <property type="evidence" value="ECO:0007669"/>
    <property type="project" value="UniProtKB-SubCell"/>
</dbReference>
<dbReference type="CDD" id="cd06324">
    <property type="entry name" value="PBP1_ABC_sugar_binding-like"/>
    <property type="match status" value="1"/>
</dbReference>
<keyword evidence="3 4" id="KW-0732">Signal</keyword>
<name>A0A1N7LLL6_9GAMM</name>
<dbReference type="AlphaFoldDB" id="A0A1N7LLL6"/>
<comment type="similarity">
    <text evidence="2">Belongs to the bacterial solute-binding protein 2 family.</text>
</comment>
<dbReference type="Gene3D" id="3.40.50.2300">
    <property type="match status" value="2"/>
</dbReference>
<evidence type="ECO:0000313" key="6">
    <source>
        <dbReference type="EMBL" id="SIS74706.1"/>
    </source>
</evidence>